<dbReference type="WBParaSite" id="PS1159_v2.g13217.t1">
    <property type="protein sequence ID" value="PS1159_v2.g13217.t1"/>
    <property type="gene ID" value="PS1159_v2.g13217"/>
</dbReference>
<name>A0AC35F2Q3_9BILA</name>
<sequence length="210" mass="23307">MLIKSKLNIPLSVDTLILINSLSTKNMTTKPGIRDSLVNMLGEFVGLSKNPEFRLSTSSEQFLADAIKEEKKASTCSFTSSQGSVVNIYIGMDPISHQRSNSTPIRRNFPAKTDSEESRRLSVPLLRPKLLLKRFKRNSGSYDPNPSSSSNTNVISTPRQNSIISESDEEVLNELPKPKRTRNYSQSSSILGDLANTGHVRCQPLMLSIH</sequence>
<accession>A0AC35F2Q3</accession>
<proteinExistence type="predicted"/>
<reference evidence="2" key="1">
    <citation type="submission" date="2022-11" db="UniProtKB">
        <authorList>
            <consortium name="WormBaseParasite"/>
        </authorList>
    </citation>
    <scope>IDENTIFICATION</scope>
</reference>
<organism evidence="1 2">
    <name type="scientific">Panagrolaimus sp. PS1159</name>
    <dbReference type="NCBI Taxonomy" id="55785"/>
    <lineage>
        <taxon>Eukaryota</taxon>
        <taxon>Metazoa</taxon>
        <taxon>Ecdysozoa</taxon>
        <taxon>Nematoda</taxon>
        <taxon>Chromadorea</taxon>
        <taxon>Rhabditida</taxon>
        <taxon>Tylenchina</taxon>
        <taxon>Panagrolaimomorpha</taxon>
        <taxon>Panagrolaimoidea</taxon>
        <taxon>Panagrolaimidae</taxon>
        <taxon>Panagrolaimus</taxon>
    </lineage>
</organism>
<dbReference type="Proteomes" id="UP000887580">
    <property type="component" value="Unplaced"/>
</dbReference>
<protein>
    <submittedName>
        <fullName evidence="2">Uncharacterized protein</fullName>
    </submittedName>
</protein>
<evidence type="ECO:0000313" key="1">
    <source>
        <dbReference type="Proteomes" id="UP000887580"/>
    </source>
</evidence>
<evidence type="ECO:0000313" key="2">
    <source>
        <dbReference type="WBParaSite" id="PS1159_v2.g13217.t1"/>
    </source>
</evidence>